<evidence type="ECO:0000313" key="2">
    <source>
        <dbReference type="EMBL" id="SER98347.1"/>
    </source>
</evidence>
<name>A0A1H9TMR5_9BACI</name>
<accession>A0A1H9TMR5</accession>
<dbReference type="RefSeq" id="WP_093072786.1">
    <property type="nucleotide sequence ID" value="NZ_FOGV01000010.1"/>
</dbReference>
<sequence length="185" mass="21129">MKNAYLTSHFPLIAIILFSMSFAIYSGTMVIDYLQELGLYSGMIEFFSERGIQLTLLFVLWFFYFMVFAAMKLIADTVNELSLLFFSKDEEGKELQKVRRGSWVFLIFSIISVIAVVNGFLLVAVFLAGCVIYFFYFIYKVSESLSAGALMGLIFFHILFWATFLLTVSYAMLILYNSVIASLPI</sequence>
<keyword evidence="1" id="KW-0472">Membrane</keyword>
<feature type="transmembrane region" description="Helical" evidence="1">
    <location>
        <begin position="12"/>
        <end position="31"/>
    </location>
</feature>
<dbReference type="AlphaFoldDB" id="A0A1H9TMR5"/>
<gene>
    <name evidence="2" type="ORF">SAMN05444126_11085</name>
</gene>
<dbReference type="OrthoDB" id="2739240at2"/>
<dbReference type="EMBL" id="FOGV01000010">
    <property type="protein sequence ID" value="SER98347.1"/>
    <property type="molecule type" value="Genomic_DNA"/>
</dbReference>
<proteinExistence type="predicted"/>
<feature type="transmembrane region" description="Helical" evidence="1">
    <location>
        <begin position="51"/>
        <end position="75"/>
    </location>
</feature>
<keyword evidence="3" id="KW-1185">Reference proteome</keyword>
<feature type="transmembrane region" description="Helical" evidence="1">
    <location>
        <begin position="148"/>
        <end position="176"/>
    </location>
</feature>
<evidence type="ECO:0000256" key="1">
    <source>
        <dbReference type="SAM" id="Phobius"/>
    </source>
</evidence>
<dbReference type="InterPro" id="IPR035289">
    <property type="entry name" value="DUF5366"/>
</dbReference>
<feature type="transmembrane region" description="Helical" evidence="1">
    <location>
        <begin position="103"/>
        <end position="136"/>
    </location>
</feature>
<keyword evidence="1" id="KW-0812">Transmembrane</keyword>
<reference evidence="3" key="1">
    <citation type="submission" date="2016-10" db="EMBL/GenBank/DDBJ databases">
        <authorList>
            <person name="de Groot N.N."/>
        </authorList>
    </citation>
    <scope>NUCLEOTIDE SEQUENCE [LARGE SCALE GENOMIC DNA]</scope>
    <source>
        <strain evidence="3">10nlg</strain>
    </source>
</reference>
<organism evidence="2 3">
    <name type="scientific">Salisediminibacterium halotolerans</name>
    <dbReference type="NCBI Taxonomy" id="517425"/>
    <lineage>
        <taxon>Bacteria</taxon>
        <taxon>Bacillati</taxon>
        <taxon>Bacillota</taxon>
        <taxon>Bacilli</taxon>
        <taxon>Bacillales</taxon>
        <taxon>Bacillaceae</taxon>
        <taxon>Salisediminibacterium</taxon>
    </lineage>
</organism>
<dbReference type="Pfam" id="PF17328">
    <property type="entry name" value="DUF5366"/>
    <property type="match status" value="1"/>
</dbReference>
<comment type="caution">
    <text evidence="2">The sequence shown here is derived from an EMBL/GenBank/DDBJ whole genome shotgun (WGS) entry which is preliminary data.</text>
</comment>
<evidence type="ECO:0000313" key="3">
    <source>
        <dbReference type="Proteomes" id="UP000199318"/>
    </source>
</evidence>
<keyword evidence="1" id="KW-1133">Transmembrane helix</keyword>
<dbReference type="Proteomes" id="UP000199318">
    <property type="component" value="Unassembled WGS sequence"/>
</dbReference>
<protein>
    <submittedName>
        <fullName evidence="2">Uncharacterized protein</fullName>
    </submittedName>
</protein>